<reference evidence="9" key="1">
    <citation type="submission" date="2021-01" db="EMBL/GenBank/DDBJ databases">
        <title>Adiantum capillus-veneris genome.</title>
        <authorList>
            <person name="Fang Y."/>
            <person name="Liao Q."/>
        </authorList>
    </citation>
    <scope>NUCLEOTIDE SEQUENCE</scope>
    <source>
        <strain evidence="9">H3</strain>
        <tissue evidence="9">Leaf</tissue>
    </source>
</reference>
<dbReference type="GO" id="GO:0046872">
    <property type="term" value="F:metal ion binding"/>
    <property type="evidence" value="ECO:0007669"/>
    <property type="project" value="UniProtKB-KW"/>
</dbReference>
<evidence type="ECO:0000256" key="1">
    <source>
        <dbReference type="ARBA" id="ARBA00004123"/>
    </source>
</evidence>
<evidence type="ECO:0000256" key="2">
    <source>
        <dbReference type="ARBA" id="ARBA00006801"/>
    </source>
</evidence>
<evidence type="ECO:0000259" key="7">
    <source>
        <dbReference type="PROSITE" id="PS50181"/>
    </source>
</evidence>
<dbReference type="PANTHER" id="PTHR12480">
    <property type="entry name" value="ARGININE DEMETHYLASE AND LYSYL-HYDROXYLASE JMJD"/>
    <property type="match status" value="1"/>
</dbReference>
<dbReference type="FunFam" id="2.60.120.650:FF:000045">
    <property type="entry name" value="F-box protein At1g78280"/>
    <property type="match status" value="1"/>
</dbReference>
<dbReference type="GO" id="GO:0005737">
    <property type="term" value="C:cytoplasm"/>
    <property type="evidence" value="ECO:0007669"/>
    <property type="project" value="TreeGrafter"/>
</dbReference>
<dbReference type="Pfam" id="PF13621">
    <property type="entry name" value="Cupin_8"/>
    <property type="match status" value="1"/>
</dbReference>
<protein>
    <recommendedName>
        <fullName evidence="11">F-box protein</fullName>
    </recommendedName>
</protein>
<dbReference type="AlphaFoldDB" id="A0A9D4Z5K1"/>
<organism evidence="9 10">
    <name type="scientific">Adiantum capillus-veneris</name>
    <name type="common">Maidenhair fern</name>
    <dbReference type="NCBI Taxonomy" id="13818"/>
    <lineage>
        <taxon>Eukaryota</taxon>
        <taxon>Viridiplantae</taxon>
        <taxon>Streptophyta</taxon>
        <taxon>Embryophyta</taxon>
        <taxon>Tracheophyta</taxon>
        <taxon>Polypodiopsida</taxon>
        <taxon>Polypodiidae</taxon>
        <taxon>Polypodiales</taxon>
        <taxon>Pteridineae</taxon>
        <taxon>Pteridaceae</taxon>
        <taxon>Vittarioideae</taxon>
        <taxon>Adiantum</taxon>
    </lineage>
</organism>
<dbReference type="Gene3D" id="1.20.1280.50">
    <property type="match status" value="1"/>
</dbReference>
<dbReference type="InterPro" id="IPR036047">
    <property type="entry name" value="F-box-like_dom_sf"/>
</dbReference>
<dbReference type="GO" id="GO:0016491">
    <property type="term" value="F:oxidoreductase activity"/>
    <property type="evidence" value="ECO:0007669"/>
    <property type="project" value="UniProtKB-KW"/>
</dbReference>
<dbReference type="GO" id="GO:0005634">
    <property type="term" value="C:nucleus"/>
    <property type="evidence" value="ECO:0007669"/>
    <property type="project" value="UniProtKB-SubCell"/>
</dbReference>
<dbReference type="OrthoDB" id="424465at2759"/>
<keyword evidence="5" id="KW-0408">Iron</keyword>
<dbReference type="EMBL" id="JABFUD020000023">
    <property type="protein sequence ID" value="KAI5061372.1"/>
    <property type="molecule type" value="Genomic_DNA"/>
</dbReference>
<dbReference type="Gene3D" id="3.90.1200.10">
    <property type="match status" value="1"/>
</dbReference>
<evidence type="ECO:0008006" key="11">
    <source>
        <dbReference type="Google" id="ProtNLM"/>
    </source>
</evidence>
<dbReference type="InterPro" id="IPR001810">
    <property type="entry name" value="F-box_dom"/>
</dbReference>
<feature type="domain" description="JmjC" evidence="8">
    <location>
        <begin position="214"/>
        <end position="377"/>
    </location>
</feature>
<evidence type="ECO:0000256" key="5">
    <source>
        <dbReference type="ARBA" id="ARBA00023004"/>
    </source>
</evidence>
<keyword evidence="6" id="KW-0539">Nucleus</keyword>
<accession>A0A9D4Z5K1</accession>
<comment type="similarity">
    <text evidence="2">Belongs to the JARID1 histone demethylase family.</text>
</comment>
<dbReference type="SMART" id="SM00558">
    <property type="entry name" value="JmjC"/>
    <property type="match status" value="1"/>
</dbReference>
<gene>
    <name evidence="9" type="ORF">GOP47_0023877</name>
</gene>
<dbReference type="PROSITE" id="PS51184">
    <property type="entry name" value="JMJC"/>
    <property type="match status" value="1"/>
</dbReference>
<evidence type="ECO:0000259" key="8">
    <source>
        <dbReference type="PROSITE" id="PS51184"/>
    </source>
</evidence>
<dbReference type="SUPFAM" id="SSF56112">
    <property type="entry name" value="Protein kinase-like (PK-like)"/>
    <property type="match status" value="1"/>
</dbReference>
<proteinExistence type="inferred from homology"/>
<evidence type="ECO:0000256" key="4">
    <source>
        <dbReference type="ARBA" id="ARBA00023002"/>
    </source>
</evidence>
<name>A0A9D4Z5K1_ADICA</name>
<comment type="subcellular location">
    <subcellularLocation>
        <location evidence="1">Nucleus</location>
    </subcellularLocation>
</comment>
<dbReference type="PANTHER" id="PTHR12480:SF35">
    <property type="entry name" value="TRANSCRIPTION FACTOR JUMONJI, JMJC DOMAIN-CONTAINING PROTEIN"/>
    <property type="match status" value="1"/>
</dbReference>
<evidence type="ECO:0000256" key="6">
    <source>
        <dbReference type="ARBA" id="ARBA00023242"/>
    </source>
</evidence>
<comment type="caution">
    <text evidence="9">The sequence shown here is derived from an EMBL/GenBank/DDBJ whole genome shotgun (WGS) entry which is preliminary data.</text>
</comment>
<keyword evidence="10" id="KW-1185">Reference proteome</keyword>
<dbReference type="PROSITE" id="PS50181">
    <property type="entry name" value="FBOX"/>
    <property type="match status" value="1"/>
</dbReference>
<dbReference type="SUPFAM" id="SSF51197">
    <property type="entry name" value="Clavaminate synthase-like"/>
    <property type="match status" value="1"/>
</dbReference>
<dbReference type="SUPFAM" id="SSF81383">
    <property type="entry name" value="F-box domain"/>
    <property type="match status" value="1"/>
</dbReference>
<dbReference type="InterPro" id="IPR041667">
    <property type="entry name" value="Cupin_8"/>
</dbReference>
<evidence type="ECO:0000313" key="10">
    <source>
        <dbReference type="Proteomes" id="UP000886520"/>
    </source>
</evidence>
<sequence>MERIEDCRAAGLGSFDVLSDELICRLLELLAAEDLAKLSSVSRVFYIFCNEEPLWMKLCSNNVDGLLKYAGTWRKTVLERLGKKSNHGSSNAKLHVHGFSSLFLYRRWYRCNVNLSSFEINGHMIDRRHGLPLEEFAESYDVKQPLLLCGLAERWPAMQNWSIDYLVEHYGKCVFKVGQNSNKKILMCFEDYAYYMKQQHDEEPLYIFDPKFGEVAPSLVQDYEVPGLFKEDLFDFMDKEDRPPFRWLVIGPARSGASWHVDPALTSAWNTLIRGRKRWALYPPGRVPPSVIVHADEDEGEVDIDSPTSLQWWLDVYPALKDEDKPLECIQFPGETIFVPSGWWHCVLNLDNSLAVTQNFVNTANFELVCLDLSPGFHHKAVARAGRLAMQDHASVVANGPVLEDANKKVHLGPQQPDWSFNLDFLASLVNHHKRHLVSNSVRSDFFLSQSLRKWLLKLWHSRLDLRKQIWKSACVAFDAKCLLERVLSICNMHNLPQPTETEQLPLGNGSNPVFLVGSYVVKLCLDEALEDKALDAVASELQFYSVVKKSGSPLRHVIPEIVASGIVYLEKGSYKAVAWDGQNEPNYEIQKKNSFRSGEFHRARWNQAVLNPSYTDWSEEDVPEGRNTQCPYIVTSKCDGQDLAHSRESMQEEDILSLADILGKHLYNLHNLPLPPMCCSSATGEKQAKPQRKVKPVEFRKDSMYKPPEEWTLFMCMMRRQREHSIARLEEWECVPPHLIRQVEEYLPADPVALVARINGGVPKLSQPAWLHMDITDENLQVVLDPPAGNAQEMQHVLSKEEVNGSVKTCHVLDFGDVCLGDPLYDLVGVYLDVFKGNPDFLKCFLASYHHSFTLNCTESWQSGCHPLELPYRAMCYTILHEENALGAVFGIWKDLRTACTWKEVEEKVWGFLVDYENVWNQIH</sequence>
<dbReference type="Gene3D" id="2.60.120.650">
    <property type="entry name" value="Cupin"/>
    <property type="match status" value="1"/>
</dbReference>
<evidence type="ECO:0000256" key="3">
    <source>
        <dbReference type="ARBA" id="ARBA00022723"/>
    </source>
</evidence>
<dbReference type="Proteomes" id="UP000886520">
    <property type="component" value="Chromosome 23"/>
</dbReference>
<evidence type="ECO:0000313" key="9">
    <source>
        <dbReference type="EMBL" id="KAI5061372.1"/>
    </source>
</evidence>
<keyword evidence="3" id="KW-0479">Metal-binding</keyword>
<keyword evidence="4" id="KW-0560">Oxidoreductase</keyword>
<feature type="domain" description="F-box" evidence="7">
    <location>
        <begin position="12"/>
        <end position="58"/>
    </location>
</feature>
<dbReference type="InterPro" id="IPR050910">
    <property type="entry name" value="JMJD6_ArgDemeth/LysHydrox"/>
</dbReference>
<dbReference type="InterPro" id="IPR003347">
    <property type="entry name" value="JmjC_dom"/>
</dbReference>
<dbReference type="InterPro" id="IPR011009">
    <property type="entry name" value="Kinase-like_dom_sf"/>
</dbReference>